<dbReference type="AlphaFoldDB" id="A0AAD2HFP4"/>
<comment type="caution">
    <text evidence="2">The sequence shown here is derived from an EMBL/GenBank/DDBJ whole genome shotgun (WGS) entry which is preliminary data.</text>
</comment>
<dbReference type="CDD" id="cd00303">
    <property type="entry name" value="retropepsin_like"/>
    <property type="match status" value="1"/>
</dbReference>
<proteinExistence type="predicted"/>
<sequence>VPLAPRSVPLVRKEKWERKLPQRYVVAASPGANSLHLPLEIQSTDNAVQLSLNGLVDCGATSDFIDSTYASENRLPVRQLSQPIPVYNVDGTPNKAGSIRQVADVVLRYQGHSERVQLAVTRLGKQKLILGYSWLRKHNPEINWDTQEVKMSRCPSSCSTCTEESRQERRIARHLRCRHGRPQRRGYAATPGRRRRRFR</sequence>
<protein>
    <submittedName>
        <fullName evidence="2">Uncharacterized protein</fullName>
    </submittedName>
</protein>
<dbReference type="Proteomes" id="UP001295794">
    <property type="component" value="Unassembled WGS sequence"/>
</dbReference>
<evidence type="ECO:0000313" key="2">
    <source>
        <dbReference type="EMBL" id="CAK5275016.1"/>
    </source>
</evidence>
<gene>
    <name evidence="2" type="ORF">MYCIT1_LOCUS22518</name>
</gene>
<dbReference type="Pfam" id="PF08284">
    <property type="entry name" value="RVP_2"/>
    <property type="match status" value="1"/>
</dbReference>
<dbReference type="SUPFAM" id="SSF50630">
    <property type="entry name" value="Acid proteases"/>
    <property type="match status" value="1"/>
</dbReference>
<organism evidence="2 3">
    <name type="scientific">Mycena citricolor</name>
    <dbReference type="NCBI Taxonomy" id="2018698"/>
    <lineage>
        <taxon>Eukaryota</taxon>
        <taxon>Fungi</taxon>
        <taxon>Dikarya</taxon>
        <taxon>Basidiomycota</taxon>
        <taxon>Agaricomycotina</taxon>
        <taxon>Agaricomycetes</taxon>
        <taxon>Agaricomycetidae</taxon>
        <taxon>Agaricales</taxon>
        <taxon>Marasmiineae</taxon>
        <taxon>Mycenaceae</taxon>
        <taxon>Mycena</taxon>
    </lineage>
</organism>
<dbReference type="EMBL" id="CAVNYO010000403">
    <property type="protein sequence ID" value="CAK5275016.1"/>
    <property type="molecule type" value="Genomic_DNA"/>
</dbReference>
<dbReference type="Gene3D" id="2.40.70.10">
    <property type="entry name" value="Acid Proteases"/>
    <property type="match status" value="1"/>
</dbReference>
<evidence type="ECO:0000256" key="1">
    <source>
        <dbReference type="SAM" id="MobiDB-lite"/>
    </source>
</evidence>
<evidence type="ECO:0000313" key="3">
    <source>
        <dbReference type="Proteomes" id="UP001295794"/>
    </source>
</evidence>
<keyword evidence="3" id="KW-1185">Reference proteome</keyword>
<accession>A0AAD2HFP4</accession>
<feature type="region of interest" description="Disordered" evidence="1">
    <location>
        <begin position="179"/>
        <end position="199"/>
    </location>
</feature>
<feature type="non-terminal residue" evidence="2">
    <location>
        <position position="1"/>
    </location>
</feature>
<reference evidence="2" key="1">
    <citation type="submission" date="2023-11" db="EMBL/GenBank/DDBJ databases">
        <authorList>
            <person name="De Vega J J."/>
            <person name="De Vega J J."/>
        </authorList>
    </citation>
    <scope>NUCLEOTIDE SEQUENCE</scope>
</reference>
<dbReference type="InterPro" id="IPR021109">
    <property type="entry name" value="Peptidase_aspartic_dom_sf"/>
</dbReference>
<name>A0AAD2HFP4_9AGAR</name>